<dbReference type="RefSeq" id="WP_064989315.1">
    <property type="nucleotide sequence ID" value="NZ_CP033361.1"/>
</dbReference>
<evidence type="ECO:0000313" key="2">
    <source>
        <dbReference type="EMBL" id="QKC76606.1"/>
    </source>
</evidence>
<dbReference type="Proteomes" id="UP000503339">
    <property type="component" value="Chromosome"/>
</dbReference>
<reference evidence="2 3" key="1">
    <citation type="submission" date="2018-10" db="EMBL/GenBank/DDBJ databases">
        <authorList>
            <person name="Perry B.J."/>
            <person name="Sullivan J.T."/>
            <person name="Murphy R.J.T."/>
            <person name="Ramsay J.P."/>
            <person name="Ronson C.W."/>
        </authorList>
    </citation>
    <scope>NUCLEOTIDE SEQUENCE [LARGE SCALE GENOMIC DNA]</scope>
    <source>
        <strain evidence="2 3">NZP2014</strain>
    </source>
</reference>
<feature type="transmembrane region" description="Helical" evidence="1">
    <location>
        <begin position="43"/>
        <end position="62"/>
    </location>
</feature>
<sequence>MSGQFTIGVIGYVLAVNLLAYAAMASDKSRARNSLQRIPESTLLTLAMIGGSIGTVIAQQTIRHKTRKEPFRSTLVGIVLLQLLALIALIVGLLTTGSPEALWQFLAS</sequence>
<keyword evidence="3" id="KW-1185">Reference proteome</keyword>
<protein>
    <submittedName>
        <fullName evidence="2">DUF1294 domain-containing protein</fullName>
    </submittedName>
</protein>
<proteinExistence type="predicted"/>
<dbReference type="InterPro" id="IPR010718">
    <property type="entry name" value="DUF1294"/>
</dbReference>
<dbReference type="AlphaFoldDB" id="A0A6M7UIK6"/>
<gene>
    <name evidence="2" type="ORF">EB233_14660</name>
</gene>
<keyword evidence="1" id="KW-1133">Transmembrane helix</keyword>
<accession>A0A6M7UIK6</accession>
<dbReference type="EMBL" id="CP033361">
    <property type="protein sequence ID" value="QKC76606.1"/>
    <property type="molecule type" value="Genomic_DNA"/>
</dbReference>
<feature type="transmembrane region" description="Helical" evidence="1">
    <location>
        <begin position="74"/>
        <end position="94"/>
    </location>
</feature>
<dbReference type="InterPro" id="IPR035921">
    <property type="entry name" value="F/V-ATP_Csub_sf"/>
</dbReference>
<dbReference type="KEGG" id="merd:EB233_14660"/>
<dbReference type="Pfam" id="PF06961">
    <property type="entry name" value="DUF1294"/>
    <property type="match status" value="1"/>
</dbReference>
<keyword evidence="1" id="KW-0472">Membrane</keyword>
<feature type="transmembrane region" description="Helical" evidence="1">
    <location>
        <begin position="5"/>
        <end position="23"/>
    </location>
</feature>
<evidence type="ECO:0000256" key="1">
    <source>
        <dbReference type="SAM" id="Phobius"/>
    </source>
</evidence>
<evidence type="ECO:0000313" key="3">
    <source>
        <dbReference type="Proteomes" id="UP000503339"/>
    </source>
</evidence>
<dbReference type="SUPFAM" id="SSF81333">
    <property type="entry name" value="F1F0 ATP synthase subunit C"/>
    <property type="match status" value="1"/>
</dbReference>
<organism evidence="2 3">
    <name type="scientific">Mesorhizobium erdmanii</name>
    <dbReference type="NCBI Taxonomy" id="1777866"/>
    <lineage>
        <taxon>Bacteria</taxon>
        <taxon>Pseudomonadati</taxon>
        <taxon>Pseudomonadota</taxon>
        <taxon>Alphaproteobacteria</taxon>
        <taxon>Hyphomicrobiales</taxon>
        <taxon>Phyllobacteriaceae</taxon>
        <taxon>Mesorhizobium</taxon>
    </lineage>
</organism>
<name>A0A6M7UIK6_9HYPH</name>
<keyword evidence="1" id="KW-0812">Transmembrane</keyword>